<dbReference type="AlphaFoldDB" id="A0A369K5K1"/>
<accession>A0A369K5K1</accession>
<dbReference type="Proteomes" id="UP000076154">
    <property type="component" value="Unassembled WGS sequence"/>
</dbReference>
<comment type="caution">
    <text evidence="1">The sequence shown here is derived from an EMBL/GenBank/DDBJ whole genome shotgun (WGS) entry which is preliminary data.</text>
</comment>
<evidence type="ECO:0000313" key="2">
    <source>
        <dbReference type="Proteomes" id="UP000076154"/>
    </source>
</evidence>
<dbReference type="EMBL" id="LUEZ02000009">
    <property type="protein sequence ID" value="RDB29901.1"/>
    <property type="molecule type" value="Genomic_DNA"/>
</dbReference>
<name>A0A369K5K1_HYPMA</name>
<reference evidence="1" key="1">
    <citation type="submission" date="2018-04" db="EMBL/GenBank/DDBJ databases">
        <title>Whole genome sequencing of Hypsizygus marmoreus.</title>
        <authorList>
            <person name="Choi I.-G."/>
            <person name="Min B."/>
            <person name="Kim J.-G."/>
            <person name="Kim S."/>
            <person name="Oh Y.-L."/>
            <person name="Kong W.-S."/>
            <person name="Park H."/>
            <person name="Jeong J."/>
            <person name="Song E.-S."/>
        </authorList>
    </citation>
    <scope>NUCLEOTIDE SEQUENCE [LARGE SCALE GENOMIC DNA]</scope>
    <source>
        <strain evidence="1">51987-8</strain>
    </source>
</reference>
<gene>
    <name evidence="1" type="ORF">Hypma_013996</name>
</gene>
<sequence length="100" mass="10846">MNGSRHDNLSSVWTHLELVTLVSSCAQASLPILVSPRARCRNLVPTCHDEAVFLACLSKPSGNYVSTPLNPPPLVFRSGCLLVWQTYSTILAPPVNNVDS</sequence>
<keyword evidence="2" id="KW-1185">Reference proteome</keyword>
<protein>
    <submittedName>
        <fullName evidence="1">Uncharacterized protein</fullName>
    </submittedName>
</protein>
<dbReference type="InParanoid" id="A0A369K5K1"/>
<organism evidence="1 2">
    <name type="scientific">Hypsizygus marmoreus</name>
    <name type="common">White beech mushroom</name>
    <name type="synonym">Agaricus marmoreus</name>
    <dbReference type="NCBI Taxonomy" id="39966"/>
    <lineage>
        <taxon>Eukaryota</taxon>
        <taxon>Fungi</taxon>
        <taxon>Dikarya</taxon>
        <taxon>Basidiomycota</taxon>
        <taxon>Agaricomycotina</taxon>
        <taxon>Agaricomycetes</taxon>
        <taxon>Agaricomycetidae</taxon>
        <taxon>Agaricales</taxon>
        <taxon>Tricholomatineae</taxon>
        <taxon>Lyophyllaceae</taxon>
        <taxon>Hypsizygus</taxon>
    </lineage>
</organism>
<evidence type="ECO:0000313" key="1">
    <source>
        <dbReference type="EMBL" id="RDB29901.1"/>
    </source>
</evidence>
<proteinExistence type="predicted"/>